<evidence type="ECO:0000256" key="1">
    <source>
        <dbReference type="SAM" id="MobiDB-lite"/>
    </source>
</evidence>
<comment type="caution">
    <text evidence="4">The sequence shown here is derived from an EMBL/GenBank/DDBJ whole genome shotgun (WGS) entry which is preliminary data.</text>
</comment>
<dbReference type="InterPro" id="IPR023346">
    <property type="entry name" value="Lysozyme-like_dom_sf"/>
</dbReference>
<gene>
    <name evidence="4" type="ORF">BCM14_0020</name>
</gene>
<proteinExistence type="predicted"/>
<evidence type="ECO:0000256" key="2">
    <source>
        <dbReference type="SAM" id="Phobius"/>
    </source>
</evidence>
<dbReference type="Pfam" id="PF01464">
    <property type="entry name" value="SLT"/>
    <property type="match status" value="1"/>
</dbReference>
<accession>A0A2T0XRE1</accession>
<dbReference type="CDD" id="cd13400">
    <property type="entry name" value="LT_IagB-like"/>
    <property type="match status" value="1"/>
</dbReference>
<evidence type="ECO:0000313" key="4">
    <source>
        <dbReference type="EMBL" id="PRZ01510.1"/>
    </source>
</evidence>
<dbReference type="EMBL" id="PVTV01000001">
    <property type="protein sequence ID" value="PRZ01510.1"/>
    <property type="molecule type" value="Genomic_DNA"/>
</dbReference>
<feature type="compositionally biased region" description="Low complexity" evidence="1">
    <location>
        <begin position="116"/>
        <end position="136"/>
    </location>
</feature>
<dbReference type="InterPro" id="IPR008258">
    <property type="entry name" value="Transglycosylase_SLT_dom_1"/>
</dbReference>
<keyword evidence="2" id="KW-0472">Membrane</keyword>
<keyword evidence="2" id="KW-0812">Transmembrane</keyword>
<evidence type="ECO:0000259" key="3">
    <source>
        <dbReference type="Pfam" id="PF01464"/>
    </source>
</evidence>
<dbReference type="Gene3D" id="1.10.530.10">
    <property type="match status" value="1"/>
</dbReference>
<dbReference type="OrthoDB" id="9815002at2"/>
<keyword evidence="5" id="KW-1185">Reference proteome</keyword>
<evidence type="ECO:0000313" key="5">
    <source>
        <dbReference type="Proteomes" id="UP000238308"/>
    </source>
</evidence>
<protein>
    <submittedName>
        <fullName evidence="4">Soluble lytic murein transglycosylase-like protein</fullName>
    </submittedName>
</protein>
<keyword evidence="2" id="KW-1133">Transmembrane helix</keyword>
<organism evidence="4 5">
    <name type="scientific">Jezberella montanilacus</name>
    <dbReference type="NCBI Taxonomy" id="323426"/>
    <lineage>
        <taxon>Bacteria</taxon>
        <taxon>Pseudomonadati</taxon>
        <taxon>Pseudomonadota</taxon>
        <taxon>Betaproteobacteria</taxon>
        <taxon>Burkholderiales</taxon>
        <taxon>Alcaligenaceae</taxon>
        <taxon>Jezberella</taxon>
    </lineage>
</organism>
<dbReference type="AlphaFoldDB" id="A0A2T0XRE1"/>
<reference evidence="4 5" key="1">
    <citation type="submission" date="2018-03" db="EMBL/GenBank/DDBJ databases">
        <title>Genomic Encyclopedia of Type Strains, Phase III (KMG-III): the genomes of soil and plant-associated and newly described type strains.</title>
        <authorList>
            <person name="Whitman W."/>
        </authorList>
    </citation>
    <scope>NUCLEOTIDE SEQUENCE [LARGE SCALE GENOMIC DNA]</scope>
    <source>
        <strain evidence="4 5">MWH-P2sevCIIIb</strain>
    </source>
</reference>
<name>A0A2T0XRE1_9BURK</name>
<dbReference type="SUPFAM" id="SSF53955">
    <property type="entry name" value="Lysozyme-like"/>
    <property type="match status" value="1"/>
</dbReference>
<feature type="transmembrane region" description="Helical" evidence="2">
    <location>
        <begin position="47"/>
        <end position="67"/>
    </location>
</feature>
<feature type="domain" description="Transglycosylase SLT" evidence="3">
    <location>
        <begin position="198"/>
        <end position="285"/>
    </location>
</feature>
<feature type="region of interest" description="Disordered" evidence="1">
    <location>
        <begin position="116"/>
        <end position="140"/>
    </location>
</feature>
<dbReference type="Proteomes" id="UP000238308">
    <property type="component" value="Unassembled WGS sequence"/>
</dbReference>
<sequence>MLQWKLTIHVVNPDQEEKMSLATALSLTRHFANGAYRNLSELVRTSAIYLGIAVLVSAVMVLGMPVLRNQVAQMHRSVIDTLAPEDAQIDDNFAQLQEGPQVSSVRLDSIPGSGLLPAPAGGKPSSAEKPPASPAARLQPRISADQAQINVTETTAAQNGVRDLTNTQVEALVNYISRKYLVSQDAALLFVDIAHSTGGEYKVDPLLLLAVMAIESRFNPYAGGPRGGATGLMQIMSSVHRDKVNRFGRGESGFYNPAINGKIGAYILAECINRRGTVALGLVCYVGASDPSKDGGYAEKVQAERHRMALAASIPARD</sequence>